<name>A0A2H3TAM9_FUSOX</name>
<organism evidence="1 2">
    <name type="scientific">Fusarium oxysporum</name>
    <name type="common">Fusarium vascular wilt</name>
    <dbReference type="NCBI Taxonomy" id="5507"/>
    <lineage>
        <taxon>Eukaryota</taxon>
        <taxon>Fungi</taxon>
        <taxon>Dikarya</taxon>
        <taxon>Ascomycota</taxon>
        <taxon>Pezizomycotina</taxon>
        <taxon>Sordariomycetes</taxon>
        <taxon>Hypocreomycetidae</taxon>
        <taxon>Hypocreales</taxon>
        <taxon>Nectriaceae</taxon>
        <taxon>Fusarium</taxon>
        <taxon>Fusarium oxysporum species complex</taxon>
    </lineage>
</organism>
<accession>A0A2H3TAM9</accession>
<dbReference type="AlphaFoldDB" id="A0A2H3TAM9"/>
<evidence type="ECO:0000313" key="2">
    <source>
        <dbReference type="Proteomes" id="UP000219369"/>
    </source>
</evidence>
<sequence>MDLKTGNIGIDLPHCDAVIVLHEALLGRATSTLRQEQSGGRRGDVGSIIGWKQCVRLCAVSCRPSADAGELWWFVQLAASLSPLRCCVFCCLESPAYSP</sequence>
<dbReference type="EMBL" id="FMJY01000005">
    <property type="protein sequence ID" value="SCO84725.1"/>
    <property type="molecule type" value="Genomic_DNA"/>
</dbReference>
<gene>
    <name evidence="1" type="ORF">FRV6_08852</name>
</gene>
<proteinExistence type="predicted"/>
<protein>
    <submittedName>
        <fullName evidence="1">Uncharacterized protein</fullName>
    </submittedName>
</protein>
<dbReference type="Proteomes" id="UP000219369">
    <property type="component" value="Unassembled WGS sequence"/>
</dbReference>
<evidence type="ECO:0000313" key="1">
    <source>
        <dbReference type="EMBL" id="SCO84725.1"/>
    </source>
</evidence>
<reference evidence="2" key="1">
    <citation type="submission" date="2016-09" db="EMBL/GenBank/DDBJ databases">
        <authorList>
            <person name="Guldener U."/>
        </authorList>
    </citation>
    <scope>NUCLEOTIDE SEQUENCE [LARGE SCALE GENOMIC DNA]</scope>
    <source>
        <strain evidence="2">V64-1</strain>
    </source>
</reference>